<evidence type="ECO:0000256" key="1">
    <source>
        <dbReference type="ARBA" id="ARBA00023015"/>
    </source>
</evidence>
<proteinExistence type="predicted"/>
<reference evidence="5 6" key="1">
    <citation type="submission" date="2021-11" db="EMBL/GenBank/DDBJ databases">
        <title>Aliifidinibius sp. nov., a new bacterium isolated from saline soil.</title>
        <authorList>
            <person name="Galisteo C."/>
            <person name="De La Haba R."/>
            <person name="Sanchez-Porro C."/>
            <person name="Ventosa A."/>
        </authorList>
    </citation>
    <scope>NUCLEOTIDE SEQUENCE [LARGE SCALE GENOMIC DNA]</scope>
    <source>
        <strain evidence="5 6">KACC 190600</strain>
    </source>
</reference>
<evidence type="ECO:0000256" key="2">
    <source>
        <dbReference type="ARBA" id="ARBA00023125"/>
    </source>
</evidence>
<keyword evidence="6" id="KW-1185">Reference proteome</keyword>
<dbReference type="SMART" id="SM00354">
    <property type="entry name" value="HTH_LACI"/>
    <property type="match status" value="1"/>
</dbReference>
<dbReference type="InterPro" id="IPR028082">
    <property type="entry name" value="Peripla_BP_I"/>
</dbReference>
<evidence type="ECO:0000313" key="5">
    <source>
        <dbReference type="EMBL" id="MCW9711484.1"/>
    </source>
</evidence>
<accession>A0ABT3PUF6</accession>
<dbReference type="CDD" id="cd06267">
    <property type="entry name" value="PBP1_LacI_sugar_binding-like"/>
    <property type="match status" value="1"/>
</dbReference>
<evidence type="ECO:0000256" key="3">
    <source>
        <dbReference type="ARBA" id="ARBA00023163"/>
    </source>
</evidence>
<feature type="domain" description="HTH lacI-type" evidence="4">
    <location>
        <begin position="6"/>
        <end position="60"/>
    </location>
</feature>
<evidence type="ECO:0000313" key="6">
    <source>
        <dbReference type="Proteomes" id="UP001207337"/>
    </source>
</evidence>
<dbReference type="SUPFAM" id="SSF47413">
    <property type="entry name" value="lambda repressor-like DNA-binding domains"/>
    <property type="match status" value="1"/>
</dbReference>
<dbReference type="Gene3D" id="1.10.260.40">
    <property type="entry name" value="lambda repressor-like DNA-binding domains"/>
    <property type="match status" value="1"/>
</dbReference>
<protein>
    <submittedName>
        <fullName evidence="5">LacI family transcriptional regulator</fullName>
    </submittedName>
</protein>
<dbReference type="SUPFAM" id="SSF53822">
    <property type="entry name" value="Periplasmic binding protein-like I"/>
    <property type="match status" value="1"/>
</dbReference>
<dbReference type="Gene3D" id="3.40.50.2300">
    <property type="match status" value="2"/>
</dbReference>
<keyword evidence="2" id="KW-0238">DNA-binding</keyword>
<sequence>MKKKKITIRDIADKLDVTASTVSRALKNHPRISDATKKAVVEMADKLNYQPNNIASALRKGKSNIIGVIIPTSDRRFFASVIKGIEQVLREEGYNLIISQSDDIASKEESNIDALLRVQVDGIIASIARETTDYTHFKRAIKRGVPLILFDRVNEELGVNTVVNDDYQGGVMAVNHLIEQGCTKIAHFMGKRHLNIYQERLRGFKDALKEHHLPINEDWILEGDLIDETEQVLETGRRLTHKLFEGDEIPDAIFSSSDFAAMGAIQVLKEKNIKIPDEVALVGFSNDLSTSFIDPPLTSIDQHTRQMGELVAQVFLQQINSDSKNIPFDTTLKPELIIRASSMRKEKVKAEQQAL</sequence>
<dbReference type="InterPro" id="IPR010982">
    <property type="entry name" value="Lambda_DNA-bd_dom_sf"/>
</dbReference>
<dbReference type="PROSITE" id="PS50932">
    <property type="entry name" value="HTH_LACI_2"/>
    <property type="match status" value="1"/>
</dbReference>
<evidence type="ECO:0000259" key="4">
    <source>
        <dbReference type="PROSITE" id="PS50932"/>
    </source>
</evidence>
<dbReference type="Proteomes" id="UP001207337">
    <property type="component" value="Unassembled WGS sequence"/>
</dbReference>
<organism evidence="5 6">
    <name type="scientific">Fodinibius salicampi</name>
    <dbReference type="NCBI Taxonomy" id="1920655"/>
    <lineage>
        <taxon>Bacteria</taxon>
        <taxon>Pseudomonadati</taxon>
        <taxon>Balneolota</taxon>
        <taxon>Balneolia</taxon>
        <taxon>Balneolales</taxon>
        <taxon>Balneolaceae</taxon>
        <taxon>Fodinibius</taxon>
    </lineage>
</organism>
<dbReference type="RefSeq" id="WP_265786737.1">
    <property type="nucleotide sequence ID" value="NZ_BAABRS010000001.1"/>
</dbReference>
<keyword evidence="1" id="KW-0805">Transcription regulation</keyword>
<dbReference type="PANTHER" id="PTHR30146">
    <property type="entry name" value="LACI-RELATED TRANSCRIPTIONAL REPRESSOR"/>
    <property type="match status" value="1"/>
</dbReference>
<keyword evidence="3" id="KW-0804">Transcription</keyword>
<dbReference type="InterPro" id="IPR000843">
    <property type="entry name" value="HTH_LacI"/>
</dbReference>
<name>A0ABT3PUF6_9BACT</name>
<dbReference type="CDD" id="cd01392">
    <property type="entry name" value="HTH_LacI"/>
    <property type="match status" value="1"/>
</dbReference>
<gene>
    <name evidence="5" type="ORF">LQ318_01090</name>
</gene>
<dbReference type="PANTHER" id="PTHR30146:SF109">
    <property type="entry name" value="HTH-TYPE TRANSCRIPTIONAL REGULATOR GALS"/>
    <property type="match status" value="1"/>
</dbReference>
<dbReference type="Pfam" id="PF00356">
    <property type="entry name" value="LacI"/>
    <property type="match status" value="1"/>
</dbReference>
<dbReference type="EMBL" id="JAJNDC010000001">
    <property type="protein sequence ID" value="MCW9711484.1"/>
    <property type="molecule type" value="Genomic_DNA"/>
</dbReference>
<dbReference type="Pfam" id="PF00532">
    <property type="entry name" value="Peripla_BP_1"/>
    <property type="match status" value="1"/>
</dbReference>
<comment type="caution">
    <text evidence="5">The sequence shown here is derived from an EMBL/GenBank/DDBJ whole genome shotgun (WGS) entry which is preliminary data.</text>
</comment>
<dbReference type="InterPro" id="IPR001761">
    <property type="entry name" value="Peripla_BP/Lac1_sug-bd_dom"/>
</dbReference>